<dbReference type="EMBL" id="DXBE01000025">
    <property type="protein sequence ID" value="HIZ68864.1"/>
    <property type="molecule type" value="Genomic_DNA"/>
</dbReference>
<evidence type="ECO:0000313" key="2">
    <source>
        <dbReference type="EMBL" id="HIZ68864.1"/>
    </source>
</evidence>
<accession>A0A9D2FWW2</accession>
<organism evidence="2 3">
    <name type="scientific">Candidatus Prevotella avicola</name>
    <dbReference type="NCBI Taxonomy" id="2838738"/>
    <lineage>
        <taxon>Bacteria</taxon>
        <taxon>Pseudomonadati</taxon>
        <taxon>Bacteroidota</taxon>
        <taxon>Bacteroidia</taxon>
        <taxon>Bacteroidales</taxon>
        <taxon>Prevotellaceae</taxon>
        <taxon>Prevotella</taxon>
    </lineage>
</organism>
<sequence>MTDITTDDNGSTTTPPTSQTTVPVSLTFFDVSTEDMVTPTDSRADEKGEETNDSQSDLKKDNYFTQLSVAIFPIEGVGEEKQYYQINSQEDFGKLTVDLPLGKYHIVALAYKGEEPVTIEGKNLVTFPGTKVTDMVAFNKSVDITSPSKTFACGMERIMTAFTLQSTDLSPKEVVAIKATFKSHCNYQYDPATGFIPNAQEYSSIVELDPDKAGETRRLTFYTLLGNTIENNVEIALDILGENEKALKHLDFKDVKLEQGKRTIYTGELFSENTQLNFTTEVSDGNIPLSDGSMNF</sequence>
<comment type="caution">
    <text evidence="2">The sequence shown here is derived from an EMBL/GenBank/DDBJ whole genome shotgun (WGS) entry which is preliminary data.</text>
</comment>
<evidence type="ECO:0000313" key="3">
    <source>
        <dbReference type="Proteomes" id="UP000824055"/>
    </source>
</evidence>
<protein>
    <submittedName>
        <fullName evidence="2">Uncharacterized protein</fullName>
    </submittedName>
</protein>
<feature type="region of interest" description="Disordered" evidence="1">
    <location>
        <begin position="1"/>
        <end position="59"/>
    </location>
</feature>
<proteinExistence type="predicted"/>
<reference evidence="2" key="2">
    <citation type="submission" date="2021-04" db="EMBL/GenBank/DDBJ databases">
        <authorList>
            <person name="Gilroy R."/>
        </authorList>
    </citation>
    <scope>NUCLEOTIDE SEQUENCE</scope>
    <source>
        <strain evidence="2">ChiHecec3B27-8219</strain>
    </source>
</reference>
<feature type="compositionally biased region" description="Basic and acidic residues" evidence="1">
    <location>
        <begin position="42"/>
        <end position="59"/>
    </location>
</feature>
<dbReference type="Proteomes" id="UP000824055">
    <property type="component" value="Unassembled WGS sequence"/>
</dbReference>
<gene>
    <name evidence="2" type="ORF">H9966_03125</name>
</gene>
<dbReference type="AlphaFoldDB" id="A0A9D2FWW2"/>
<reference evidence="2" key="1">
    <citation type="journal article" date="2021" name="PeerJ">
        <title>Extensive microbial diversity within the chicken gut microbiome revealed by metagenomics and culture.</title>
        <authorList>
            <person name="Gilroy R."/>
            <person name="Ravi A."/>
            <person name="Getino M."/>
            <person name="Pursley I."/>
            <person name="Horton D.L."/>
            <person name="Alikhan N.F."/>
            <person name="Baker D."/>
            <person name="Gharbi K."/>
            <person name="Hall N."/>
            <person name="Watson M."/>
            <person name="Adriaenssens E.M."/>
            <person name="Foster-Nyarko E."/>
            <person name="Jarju S."/>
            <person name="Secka A."/>
            <person name="Antonio M."/>
            <person name="Oren A."/>
            <person name="Chaudhuri R.R."/>
            <person name="La Ragione R."/>
            <person name="Hildebrand F."/>
            <person name="Pallen M.J."/>
        </authorList>
    </citation>
    <scope>NUCLEOTIDE SEQUENCE</scope>
    <source>
        <strain evidence="2">ChiHecec3B27-8219</strain>
    </source>
</reference>
<feature type="compositionally biased region" description="Low complexity" evidence="1">
    <location>
        <begin position="11"/>
        <end position="27"/>
    </location>
</feature>
<evidence type="ECO:0000256" key="1">
    <source>
        <dbReference type="SAM" id="MobiDB-lite"/>
    </source>
</evidence>
<name>A0A9D2FWW2_9BACT</name>